<gene>
    <name evidence="2" type="ORF">EP51_11295</name>
</gene>
<dbReference type="EMBL" id="CP008947">
    <property type="protein sequence ID" value="AII05166.1"/>
    <property type="molecule type" value="Genomic_DNA"/>
</dbReference>
<evidence type="ECO:0000256" key="1">
    <source>
        <dbReference type="SAM" id="MobiDB-lite"/>
    </source>
</evidence>
<proteinExistence type="predicted"/>
<evidence type="ECO:0000313" key="3">
    <source>
        <dbReference type="Proteomes" id="UP000028488"/>
    </source>
</evidence>
<reference evidence="2 3" key="1">
    <citation type="submission" date="2014-07" db="EMBL/GenBank/DDBJ databases">
        <title>Genome Sequence of Rhodococcus opacus Strain R7, a Biodegrader of Mono- and Polycyclic Aromatic Hydrocarbons.</title>
        <authorList>
            <person name="Di Gennaro P."/>
            <person name="Zampolli J."/>
            <person name="Presti I."/>
            <person name="Cappelletti M."/>
            <person name="D'Ursi P."/>
            <person name="Orro A."/>
            <person name="Mezzelani A."/>
            <person name="Milanesi L."/>
        </authorList>
    </citation>
    <scope>NUCLEOTIDE SEQUENCE [LARGE SCALE GENOMIC DNA]</scope>
    <source>
        <strain evidence="2 3">R7</strain>
    </source>
</reference>
<name>A0A076EHD4_RHOOP</name>
<protein>
    <submittedName>
        <fullName evidence="2">Uncharacterized protein</fullName>
    </submittedName>
</protein>
<accession>A0A076EHD4</accession>
<feature type="region of interest" description="Disordered" evidence="1">
    <location>
        <begin position="43"/>
        <end position="62"/>
    </location>
</feature>
<evidence type="ECO:0000313" key="2">
    <source>
        <dbReference type="EMBL" id="AII05166.1"/>
    </source>
</evidence>
<organism evidence="2 3">
    <name type="scientific">Rhodococcus opacus</name>
    <name type="common">Nocardia opaca</name>
    <dbReference type="NCBI Taxonomy" id="37919"/>
    <lineage>
        <taxon>Bacteria</taxon>
        <taxon>Bacillati</taxon>
        <taxon>Actinomycetota</taxon>
        <taxon>Actinomycetes</taxon>
        <taxon>Mycobacteriales</taxon>
        <taxon>Nocardiaceae</taxon>
        <taxon>Rhodococcus</taxon>
    </lineage>
</organism>
<dbReference type="Proteomes" id="UP000028488">
    <property type="component" value="Chromosome"/>
</dbReference>
<dbReference type="AlphaFoldDB" id="A0A076EHD4"/>
<sequence length="62" mass="6736">MLIWQTVSATPLPPGVTVDLKDTDTDEIQTLPAPCVLIQRAVSDDECGETRAGPRTPQPPHR</sequence>